<comment type="caution">
    <text evidence="1">The sequence shown here is derived from an EMBL/GenBank/DDBJ whole genome shotgun (WGS) entry which is preliminary data.</text>
</comment>
<accession>A0AAV9ZBC5</accession>
<dbReference type="SUPFAM" id="SSF57716">
    <property type="entry name" value="Glucocorticoid receptor-like (DNA-binding domain)"/>
    <property type="match status" value="1"/>
</dbReference>
<evidence type="ECO:0000313" key="2">
    <source>
        <dbReference type="Proteomes" id="UP001362999"/>
    </source>
</evidence>
<dbReference type="AlphaFoldDB" id="A0AAV9ZBC5"/>
<protein>
    <recommendedName>
        <fullName evidence="3">GATA-type domain-containing protein</fullName>
    </recommendedName>
</protein>
<organism evidence="1 2">
    <name type="scientific">Favolaschia claudopus</name>
    <dbReference type="NCBI Taxonomy" id="2862362"/>
    <lineage>
        <taxon>Eukaryota</taxon>
        <taxon>Fungi</taxon>
        <taxon>Dikarya</taxon>
        <taxon>Basidiomycota</taxon>
        <taxon>Agaricomycotina</taxon>
        <taxon>Agaricomycetes</taxon>
        <taxon>Agaricomycetidae</taxon>
        <taxon>Agaricales</taxon>
        <taxon>Marasmiineae</taxon>
        <taxon>Mycenaceae</taxon>
        <taxon>Favolaschia</taxon>
    </lineage>
</organism>
<sequence length="319" mass="34550">MPSIDRSEIYDAGEAQNEENMNVFAAPATDFGLDDASHSMGGNGARWTPTELDAMYSRFIIDTPPPGGLLPLASDSLRTPSDVASALAPAHSSIPSQSNAVEQQPLGSHLIAAEHGSSVNDVLILYPHQPPVEARYDLLCQSVMAFLALGRMDPETFVHAFTNYYAALDERALMLNLPIQPPAPLQERYLGATFHPSMTNNAMGMDLASSIFHCRPQHDALIRSVATGIVDIHESIPATDDNMVAGPSKILHGAGTRNVHIPETMHGPSSEVRRCCVCSRTDTSQWRLHPITKASLCNGCGQKAYRHEKGKGKETKKSE</sequence>
<evidence type="ECO:0008006" key="3">
    <source>
        <dbReference type="Google" id="ProtNLM"/>
    </source>
</evidence>
<name>A0AAV9ZBC5_9AGAR</name>
<dbReference type="GO" id="GO:0006355">
    <property type="term" value="P:regulation of DNA-templated transcription"/>
    <property type="evidence" value="ECO:0007669"/>
    <property type="project" value="InterPro"/>
</dbReference>
<reference evidence="1 2" key="1">
    <citation type="journal article" date="2024" name="J Genomics">
        <title>Draft genome sequencing and assembly of Favolaschia claudopus CIRM-BRFM 2984 isolated from oak limbs.</title>
        <authorList>
            <person name="Navarro D."/>
            <person name="Drula E."/>
            <person name="Chaduli D."/>
            <person name="Cazenave R."/>
            <person name="Ahrendt S."/>
            <person name="Wang J."/>
            <person name="Lipzen A."/>
            <person name="Daum C."/>
            <person name="Barry K."/>
            <person name="Grigoriev I.V."/>
            <person name="Favel A."/>
            <person name="Rosso M.N."/>
            <person name="Martin F."/>
        </authorList>
    </citation>
    <scope>NUCLEOTIDE SEQUENCE [LARGE SCALE GENOMIC DNA]</scope>
    <source>
        <strain evidence="1 2">CIRM-BRFM 2984</strain>
    </source>
</reference>
<dbReference type="InterPro" id="IPR013088">
    <property type="entry name" value="Znf_NHR/GATA"/>
</dbReference>
<dbReference type="GO" id="GO:0008270">
    <property type="term" value="F:zinc ion binding"/>
    <property type="evidence" value="ECO:0007669"/>
    <property type="project" value="InterPro"/>
</dbReference>
<dbReference type="Gene3D" id="3.30.50.10">
    <property type="entry name" value="Erythroid Transcription Factor GATA-1, subunit A"/>
    <property type="match status" value="1"/>
</dbReference>
<evidence type="ECO:0000313" key="1">
    <source>
        <dbReference type="EMBL" id="KAK6977203.1"/>
    </source>
</evidence>
<proteinExistence type="predicted"/>
<gene>
    <name evidence="1" type="ORF">R3P38DRAFT_3125813</name>
</gene>
<dbReference type="EMBL" id="JAWWNJ010000171">
    <property type="protein sequence ID" value="KAK6977203.1"/>
    <property type="molecule type" value="Genomic_DNA"/>
</dbReference>
<dbReference type="Proteomes" id="UP001362999">
    <property type="component" value="Unassembled WGS sequence"/>
</dbReference>
<keyword evidence="2" id="KW-1185">Reference proteome</keyword>